<keyword evidence="3" id="KW-1185">Reference proteome</keyword>
<dbReference type="OrthoDB" id="206464at2"/>
<dbReference type="EMBL" id="FUYE01000005">
    <property type="protein sequence ID" value="SKA93030.1"/>
    <property type="molecule type" value="Genomic_DNA"/>
</dbReference>
<dbReference type="RefSeq" id="WP_078813235.1">
    <property type="nucleotide sequence ID" value="NZ_FUYE01000005.1"/>
</dbReference>
<sequence>MIRSFRYTQAEWPISLEELKQRRDQCVKAESRSSIVFLILFFGFLFANVPFVNWIESNATLPVWVKPAWLGLFMVVLIGNLPLMVYLLKRRVRSFGLNCPSCDKMVHAQAMAIAVATGYCSHCGVKLVSDHTFQPPQALR</sequence>
<organism evidence="2 3">
    <name type="scientific">Prosthecobacter debontii</name>
    <dbReference type="NCBI Taxonomy" id="48467"/>
    <lineage>
        <taxon>Bacteria</taxon>
        <taxon>Pseudomonadati</taxon>
        <taxon>Verrucomicrobiota</taxon>
        <taxon>Verrucomicrobiia</taxon>
        <taxon>Verrucomicrobiales</taxon>
        <taxon>Verrucomicrobiaceae</taxon>
        <taxon>Prosthecobacter</taxon>
    </lineage>
</organism>
<evidence type="ECO:0000256" key="1">
    <source>
        <dbReference type="SAM" id="Phobius"/>
    </source>
</evidence>
<accession>A0A1T4XU18</accession>
<gene>
    <name evidence="2" type="ORF">SAMN02745166_02028</name>
</gene>
<dbReference type="AlphaFoldDB" id="A0A1T4XU18"/>
<dbReference type="STRING" id="48467.SAMN02745166_02028"/>
<proteinExistence type="predicted"/>
<reference evidence="3" key="1">
    <citation type="submission" date="2017-02" db="EMBL/GenBank/DDBJ databases">
        <authorList>
            <person name="Varghese N."/>
            <person name="Submissions S."/>
        </authorList>
    </citation>
    <scope>NUCLEOTIDE SEQUENCE [LARGE SCALE GENOMIC DNA]</scope>
    <source>
        <strain evidence="3">ATCC 700200</strain>
    </source>
</reference>
<feature type="transmembrane region" description="Helical" evidence="1">
    <location>
        <begin position="35"/>
        <end position="55"/>
    </location>
</feature>
<keyword evidence="1" id="KW-1133">Transmembrane helix</keyword>
<keyword evidence="1" id="KW-0472">Membrane</keyword>
<feature type="transmembrane region" description="Helical" evidence="1">
    <location>
        <begin position="67"/>
        <end position="88"/>
    </location>
</feature>
<evidence type="ECO:0000313" key="2">
    <source>
        <dbReference type="EMBL" id="SKA93030.1"/>
    </source>
</evidence>
<protein>
    <submittedName>
        <fullName evidence="2">Uncharacterized protein</fullName>
    </submittedName>
</protein>
<name>A0A1T4XU18_9BACT</name>
<keyword evidence="1" id="KW-0812">Transmembrane</keyword>
<evidence type="ECO:0000313" key="3">
    <source>
        <dbReference type="Proteomes" id="UP000190774"/>
    </source>
</evidence>
<dbReference type="Proteomes" id="UP000190774">
    <property type="component" value="Unassembled WGS sequence"/>
</dbReference>